<evidence type="ECO:0000313" key="3">
    <source>
        <dbReference type="Proteomes" id="UP001321473"/>
    </source>
</evidence>
<proteinExistence type="predicted"/>
<evidence type="ECO:0008006" key="4">
    <source>
        <dbReference type="Google" id="ProtNLM"/>
    </source>
</evidence>
<feature type="non-terminal residue" evidence="2">
    <location>
        <position position="147"/>
    </location>
</feature>
<dbReference type="Proteomes" id="UP001321473">
    <property type="component" value="Unassembled WGS sequence"/>
</dbReference>
<feature type="signal peptide" evidence="1">
    <location>
        <begin position="1"/>
        <end position="27"/>
    </location>
</feature>
<sequence>MKFRELETLSVALHLAAFVLLVDPRSSRDVILIDVATMHVIDLFPSGSSAKYLLPARLYLHEASQGPWVSEAAGGVCSSIPVAVLEMKFRELETLSVALHLAAFVLLVDPRSSRDVILIDVATMHVIDLFPSGSSSKYLLPATLYLH</sequence>
<feature type="chain" id="PRO_5042927015" description="Secreted protein" evidence="1">
    <location>
        <begin position="28"/>
        <end position="147"/>
    </location>
</feature>
<keyword evidence="1" id="KW-0732">Signal</keyword>
<comment type="caution">
    <text evidence="2">The sequence shown here is derived from an EMBL/GenBank/DDBJ whole genome shotgun (WGS) entry which is preliminary data.</text>
</comment>
<evidence type="ECO:0000313" key="2">
    <source>
        <dbReference type="EMBL" id="KAK8762196.1"/>
    </source>
</evidence>
<protein>
    <recommendedName>
        <fullName evidence="4">Secreted protein</fullName>
    </recommendedName>
</protein>
<accession>A0AAQ4DIA6</accession>
<evidence type="ECO:0000256" key="1">
    <source>
        <dbReference type="SAM" id="SignalP"/>
    </source>
</evidence>
<reference evidence="2 3" key="1">
    <citation type="journal article" date="2023" name="Arcadia Sci">
        <title>De novo assembly of a long-read Amblyomma americanum tick genome.</title>
        <authorList>
            <person name="Chou S."/>
            <person name="Poskanzer K.E."/>
            <person name="Rollins M."/>
            <person name="Thuy-Boun P.S."/>
        </authorList>
    </citation>
    <scope>NUCLEOTIDE SEQUENCE [LARGE SCALE GENOMIC DNA]</scope>
    <source>
        <strain evidence="2">F_SG_1</strain>
        <tissue evidence="2">Salivary glands</tissue>
    </source>
</reference>
<dbReference type="AlphaFoldDB" id="A0AAQ4DIA6"/>
<name>A0AAQ4DIA6_AMBAM</name>
<organism evidence="2 3">
    <name type="scientific">Amblyomma americanum</name>
    <name type="common">Lone star tick</name>
    <dbReference type="NCBI Taxonomy" id="6943"/>
    <lineage>
        <taxon>Eukaryota</taxon>
        <taxon>Metazoa</taxon>
        <taxon>Ecdysozoa</taxon>
        <taxon>Arthropoda</taxon>
        <taxon>Chelicerata</taxon>
        <taxon>Arachnida</taxon>
        <taxon>Acari</taxon>
        <taxon>Parasitiformes</taxon>
        <taxon>Ixodida</taxon>
        <taxon>Ixodoidea</taxon>
        <taxon>Ixodidae</taxon>
        <taxon>Amblyomminae</taxon>
        <taxon>Amblyomma</taxon>
    </lineage>
</organism>
<gene>
    <name evidence="2" type="ORF">V5799_026537</name>
</gene>
<dbReference type="EMBL" id="JARKHS020030376">
    <property type="protein sequence ID" value="KAK8762196.1"/>
    <property type="molecule type" value="Genomic_DNA"/>
</dbReference>
<keyword evidence="3" id="KW-1185">Reference proteome</keyword>